<evidence type="ECO:0000313" key="2">
    <source>
        <dbReference type="Proteomes" id="UP000460298"/>
    </source>
</evidence>
<dbReference type="EMBL" id="WBUI01000002">
    <property type="protein sequence ID" value="KAB2934685.1"/>
    <property type="molecule type" value="Genomic_DNA"/>
</dbReference>
<gene>
    <name evidence="1" type="ORF">F9K24_02590</name>
</gene>
<accession>A0A833H4E4</accession>
<name>A0A833H4E4_9LEPT</name>
<organism evidence="1 2">
    <name type="scientific">Leptonema illini</name>
    <dbReference type="NCBI Taxonomy" id="183"/>
    <lineage>
        <taxon>Bacteria</taxon>
        <taxon>Pseudomonadati</taxon>
        <taxon>Spirochaetota</taxon>
        <taxon>Spirochaetia</taxon>
        <taxon>Leptospirales</taxon>
        <taxon>Leptospiraceae</taxon>
        <taxon>Leptonema</taxon>
    </lineage>
</organism>
<sequence>MRKTTAILFFNMLAAACSSSNSDPKIQAQVGVALGHSHPLSMRFADLEAGQSAFVLEESAGHRHELRLNTEQSALLLMKFPVAVESTETDAHVHPVTIYVADD</sequence>
<dbReference type="Proteomes" id="UP000460298">
    <property type="component" value="Unassembled WGS sequence"/>
</dbReference>
<dbReference type="PROSITE" id="PS51257">
    <property type="entry name" value="PROKAR_LIPOPROTEIN"/>
    <property type="match status" value="1"/>
</dbReference>
<comment type="caution">
    <text evidence="1">The sequence shown here is derived from an EMBL/GenBank/DDBJ whole genome shotgun (WGS) entry which is preliminary data.</text>
</comment>
<proteinExistence type="predicted"/>
<reference evidence="1 2" key="1">
    <citation type="submission" date="2019-10" db="EMBL/GenBank/DDBJ databases">
        <title>Extracellular Electron Transfer in a Candidatus Methanoperedens spp. Enrichment Culture.</title>
        <authorList>
            <person name="Berger S."/>
            <person name="Rangel Shaw D."/>
            <person name="Berben T."/>
            <person name="In 'T Zandt M."/>
            <person name="Frank J."/>
            <person name="Reimann J."/>
            <person name="Jetten M.S.M."/>
            <person name="Welte C.U."/>
        </authorList>
    </citation>
    <scope>NUCLEOTIDE SEQUENCE [LARGE SCALE GENOMIC DNA]</scope>
    <source>
        <strain evidence="1">SB12</strain>
    </source>
</reference>
<protein>
    <recommendedName>
        <fullName evidence="3">Lipoprotein</fullName>
    </recommendedName>
</protein>
<evidence type="ECO:0000313" key="1">
    <source>
        <dbReference type="EMBL" id="KAB2934685.1"/>
    </source>
</evidence>
<dbReference type="AlphaFoldDB" id="A0A833H4E4"/>
<evidence type="ECO:0008006" key="3">
    <source>
        <dbReference type="Google" id="ProtNLM"/>
    </source>
</evidence>